<evidence type="ECO:0000259" key="4">
    <source>
        <dbReference type="Pfam" id="PF00931"/>
    </source>
</evidence>
<evidence type="ECO:0000259" key="5">
    <source>
        <dbReference type="Pfam" id="PF23559"/>
    </source>
</evidence>
<dbReference type="RefSeq" id="XP_008793943.4">
    <property type="nucleotide sequence ID" value="XM_008795721.4"/>
</dbReference>
<keyword evidence="1" id="KW-0433">Leucine-rich repeat</keyword>
<keyword evidence="3" id="KW-0611">Plant defense</keyword>
<feature type="domain" description="R13L1/DRL21-like LRR repeat region" evidence="6">
    <location>
        <begin position="617"/>
        <end position="761"/>
    </location>
</feature>
<dbReference type="FunFam" id="3.40.50.300:FF:001091">
    <property type="entry name" value="Probable disease resistance protein At1g61300"/>
    <property type="match status" value="1"/>
</dbReference>
<dbReference type="SUPFAM" id="SSF52540">
    <property type="entry name" value="P-loop containing nucleoside triphosphate hydrolases"/>
    <property type="match status" value="1"/>
</dbReference>
<dbReference type="OrthoDB" id="2018467at2759"/>
<dbReference type="Pfam" id="PF00931">
    <property type="entry name" value="NB-ARC"/>
    <property type="match status" value="1"/>
</dbReference>
<protein>
    <submittedName>
        <fullName evidence="8">Disease resistance protein RGA4</fullName>
    </submittedName>
</protein>
<dbReference type="Gene3D" id="3.40.50.300">
    <property type="entry name" value="P-loop containing nucleotide triphosphate hydrolases"/>
    <property type="match status" value="1"/>
</dbReference>
<dbReference type="Gene3D" id="3.80.10.10">
    <property type="entry name" value="Ribonuclease Inhibitor"/>
    <property type="match status" value="4"/>
</dbReference>
<dbReference type="Gene3D" id="1.10.10.10">
    <property type="entry name" value="Winged helix-like DNA-binding domain superfamily/Winged helix DNA-binding domain"/>
    <property type="match status" value="1"/>
</dbReference>
<evidence type="ECO:0000256" key="2">
    <source>
        <dbReference type="ARBA" id="ARBA00022737"/>
    </source>
</evidence>
<dbReference type="GO" id="GO:0002758">
    <property type="term" value="P:innate immune response-activating signaling pathway"/>
    <property type="evidence" value="ECO:0007669"/>
    <property type="project" value="UniProtKB-ARBA"/>
</dbReference>
<evidence type="ECO:0000313" key="7">
    <source>
        <dbReference type="Proteomes" id="UP000228380"/>
    </source>
</evidence>
<gene>
    <name evidence="8" type="primary">LOC103710105</name>
</gene>
<dbReference type="PANTHER" id="PTHR36766:SF70">
    <property type="entry name" value="DISEASE RESISTANCE PROTEIN RGA4"/>
    <property type="match status" value="1"/>
</dbReference>
<dbReference type="InterPro" id="IPR027417">
    <property type="entry name" value="P-loop_NTPase"/>
</dbReference>
<dbReference type="InterPro" id="IPR042197">
    <property type="entry name" value="Apaf_helical"/>
</dbReference>
<dbReference type="PANTHER" id="PTHR36766">
    <property type="entry name" value="PLANT BROAD-SPECTRUM MILDEW RESISTANCE PROTEIN RPW8"/>
    <property type="match status" value="1"/>
</dbReference>
<accession>A0A8B7C8F3</accession>
<dbReference type="SUPFAM" id="SSF52058">
    <property type="entry name" value="L domain-like"/>
    <property type="match status" value="2"/>
</dbReference>
<keyword evidence="2" id="KW-0677">Repeat</keyword>
<dbReference type="FunFam" id="1.10.10.10:FF:000322">
    <property type="entry name" value="Probable disease resistance protein At1g63360"/>
    <property type="match status" value="1"/>
</dbReference>
<dbReference type="Proteomes" id="UP000228380">
    <property type="component" value="Chromosome 13"/>
</dbReference>
<reference evidence="7" key="1">
    <citation type="journal article" date="2019" name="Nat. Commun.">
        <title>Genome-wide association mapping of date palm fruit traits.</title>
        <authorList>
            <person name="Hazzouri K.M."/>
            <person name="Gros-Balthazard M."/>
            <person name="Flowers J.M."/>
            <person name="Copetti D."/>
            <person name="Lemansour A."/>
            <person name="Lebrun M."/>
            <person name="Masmoudi K."/>
            <person name="Ferrand S."/>
            <person name="Dhar M.I."/>
            <person name="Fresquez Z.A."/>
            <person name="Rosas U."/>
            <person name="Zhang J."/>
            <person name="Talag J."/>
            <person name="Lee S."/>
            <person name="Kudrna D."/>
            <person name="Powell R.F."/>
            <person name="Leitch I.J."/>
            <person name="Krueger R.R."/>
            <person name="Wing R.A."/>
            <person name="Amiri K.M.A."/>
            <person name="Purugganan M.D."/>
        </authorList>
    </citation>
    <scope>NUCLEOTIDE SEQUENCE [LARGE SCALE GENOMIC DNA]</scope>
    <source>
        <strain evidence="7">cv. Khalas</strain>
    </source>
</reference>
<dbReference type="InterPro" id="IPR036388">
    <property type="entry name" value="WH-like_DNA-bd_sf"/>
</dbReference>
<name>A0A8B7C8F3_PHODC</name>
<dbReference type="Gene3D" id="1.10.8.430">
    <property type="entry name" value="Helical domain of apoptotic protease-activating factors"/>
    <property type="match status" value="1"/>
</dbReference>
<dbReference type="InterPro" id="IPR058922">
    <property type="entry name" value="WHD_DRP"/>
</dbReference>
<dbReference type="Pfam" id="PF25019">
    <property type="entry name" value="LRR_R13L1-DRL21"/>
    <property type="match status" value="1"/>
</dbReference>
<dbReference type="GO" id="GO:0042742">
    <property type="term" value="P:defense response to bacterium"/>
    <property type="evidence" value="ECO:0007669"/>
    <property type="project" value="UniProtKB-ARBA"/>
</dbReference>
<evidence type="ECO:0000259" key="6">
    <source>
        <dbReference type="Pfam" id="PF25019"/>
    </source>
</evidence>
<feature type="domain" description="Disease resistance protein winged helix" evidence="5">
    <location>
        <begin position="352"/>
        <end position="433"/>
    </location>
</feature>
<sequence length="1252" mass="141164">MQPTKQTTSWMSNVEAMRRKVEIQIDMTKKVRSFFSFHNPVWFRFKMGRKLNAIVEEIEKLADEGNKFGFEVKTQPQKRDRPQTHSYVDESEVIGREEDKEKIVKLLLDHDNNQNVAVLPIVGMGGLGKTTLAQLIYKDQRVEKHFQPLIWVCVSDEFDVAKLAKAIIASATGVECKLSTMELLQRSLREVVSGKRYLLVLDDIWNEERAKWNELKTLLGTGGEGSRIVATTRSERASSIMGTLGPYHLPTLTEDDSWALFRKIAFEGGAEEPQNLVNIGEEIVKKCGRLPLAVKTLGGLMHSKSQEREWLSVRDSELWNLQDGEDGILPALRLSYSDLPSHLKQCFAFCAIFPKDYEMKKDLLIQLWMANGFIPSDGRRALEDKGHEIFNELAWRSFFQDIKEDEDHGGREYVFEPYYNTICKMHDLMHDLAHSIMGNECLSKLEPARREDISKKTRHLGESDYFTSNFHRTLNNYPNIRTLLSSLPKGPHTSIAVTADSSKPKSLRALDLHNTTITQLPMVIGYLKHLRYLDLSGTHIEALPDATSTLFNLQTLKLSSCWNLRKLPEDMRNMSSLRHLYIDRCPNLEQLPTGIGQLSSLRTLTKYIVGNDAGRRIGELNSLNLSGLLELYNLRNVRDAADAKEANLSSKHNLCSLILCWDKTQWDAPGCYTGNTHRSFEEDVLPAENAKEVLEALRPHGGLKLLTVWRYGGGSFPTWIMMDTVLLQNVVEIHLGVCTRCQHLPPLWQLPSLKFLYLFKMHNVKHICGSTIYDNASNGTVQAFPLLKRLVLHTMQSLEKWSEFKGTTEVTLVFPHLAELKIIDCPNLMTMPELPSLKTLKMEGTDMQLGLICSLTTLSSLRIQVCKTSNGTESPPLADQKKMSFRYFRSLENLYISAPEDLAPLLEEEEETRGLSSSLHQLEIKCCNWFFSPSQQSSSPLAFWKNLTSLQSLRMISCDDLVYWPEAEFRGLNSVKKIEISLCNMLVGPSHLPLSSSSSGDGELLPNLEHLLIQSCDGLQELPKLPASLRSLTVFHCPKLNSLTEDLRLLPNLEELDIVYCDGLLELPKLPASLRSLNIGFCPKINFLTEGLRHATSLESVKISNCPSLTSLPVDLGHLTALKKMDINKLPGLESLPQGLGQLAALECLSISTCSKLSSLPEGMQGLTALKKLSIKHCPRLSSLPEGLQRRLPGLQHLEIVGCPDLERQCKRGGPYWDLISRIPSTKILSERRSNFSASLSSFSCFRRPSTV</sequence>
<dbReference type="KEGG" id="pda:103710105"/>
<organism evidence="7 8">
    <name type="scientific">Phoenix dactylifera</name>
    <name type="common">Date palm</name>
    <dbReference type="NCBI Taxonomy" id="42345"/>
    <lineage>
        <taxon>Eukaryota</taxon>
        <taxon>Viridiplantae</taxon>
        <taxon>Streptophyta</taxon>
        <taxon>Embryophyta</taxon>
        <taxon>Tracheophyta</taxon>
        <taxon>Spermatophyta</taxon>
        <taxon>Magnoliopsida</taxon>
        <taxon>Liliopsida</taxon>
        <taxon>Arecaceae</taxon>
        <taxon>Coryphoideae</taxon>
        <taxon>Phoeniceae</taxon>
        <taxon>Phoenix</taxon>
    </lineage>
</organism>
<feature type="domain" description="NB-ARC" evidence="4">
    <location>
        <begin position="97"/>
        <end position="268"/>
    </location>
</feature>
<dbReference type="GeneID" id="103710105"/>
<evidence type="ECO:0000256" key="1">
    <source>
        <dbReference type="ARBA" id="ARBA00022614"/>
    </source>
</evidence>
<dbReference type="AlphaFoldDB" id="A0A8B7C8F3"/>
<dbReference type="GO" id="GO:0043531">
    <property type="term" value="F:ADP binding"/>
    <property type="evidence" value="ECO:0007669"/>
    <property type="project" value="InterPro"/>
</dbReference>
<dbReference type="InterPro" id="IPR032675">
    <property type="entry name" value="LRR_dom_sf"/>
</dbReference>
<proteinExistence type="predicted"/>
<dbReference type="Pfam" id="PF23559">
    <property type="entry name" value="WHD_DRP"/>
    <property type="match status" value="1"/>
</dbReference>
<keyword evidence="7" id="KW-1185">Reference proteome</keyword>
<reference evidence="8" key="2">
    <citation type="submission" date="2025-08" db="UniProtKB">
        <authorList>
            <consortium name="RefSeq"/>
        </authorList>
    </citation>
    <scope>IDENTIFICATION</scope>
    <source>
        <tissue evidence="8">Young leaves</tissue>
    </source>
</reference>
<evidence type="ECO:0000313" key="8">
    <source>
        <dbReference type="RefSeq" id="XP_008793943.4"/>
    </source>
</evidence>
<dbReference type="GO" id="GO:0009626">
    <property type="term" value="P:plant-type hypersensitive response"/>
    <property type="evidence" value="ECO:0007669"/>
    <property type="project" value="UniProtKB-ARBA"/>
</dbReference>
<dbReference type="InterPro" id="IPR056789">
    <property type="entry name" value="LRR_R13L1-DRL21"/>
</dbReference>
<dbReference type="InterPro" id="IPR002182">
    <property type="entry name" value="NB-ARC"/>
</dbReference>
<evidence type="ECO:0000256" key="3">
    <source>
        <dbReference type="ARBA" id="ARBA00022821"/>
    </source>
</evidence>
<dbReference type="PRINTS" id="PR00364">
    <property type="entry name" value="DISEASERSIST"/>
</dbReference>